<evidence type="ECO:0000259" key="5">
    <source>
        <dbReference type="PROSITE" id="PS50090"/>
    </source>
</evidence>
<feature type="compositionally biased region" description="Basic and acidic residues" evidence="4">
    <location>
        <begin position="245"/>
        <end position="256"/>
    </location>
</feature>
<dbReference type="SMART" id="SM00717">
    <property type="entry name" value="SANT"/>
    <property type="match status" value="1"/>
</dbReference>
<evidence type="ECO:0000313" key="7">
    <source>
        <dbReference type="Proteomes" id="UP001163823"/>
    </source>
</evidence>
<dbReference type="InterPro" id="IPR013083">
    <property type="entry name" value="Znf_RING/FYVE/PHD"/>
</dbReference>
<evidence type="ECO:0000256" key="1">
    <source>
        <dbReference type="ARBA" id="ARBA00022723"/>
    </source>
</evidence>
<organism evidence="6 7">
    <name type="scientific">Quillaja saponaria</name>
    <name type="common">Soap bark tree</name>
    <dbReference type="NCBI Taxonomy" id="32244"/>
    <lineage>
        <taxon>Eukaryota</taxon>
        <taxon>Viridiplantae</taxon>
        <taxon>Streptophyta</taxon>
        <taxon>Embryophyta</taxon>
        <taxon>Tracheophyta</taxon>
        <taxon>Spermatophyta</taxon>
        <taxon>Magnoliopsida</taxon>
        <taxon>eudicotyledons</taxon>
        <taxon>Gunneridae</taxon>
        <taxon>Pentapetalae</taxon>
        <taxon>rosids</taxon>
        <taxon>fabids</taxon>
        <taxon>Fabales</taxon>
        <taxon>Quillajaceae</taxon>
        <taxon>Quillaja</taxon>
    </lineage>
</organism>
<dbReference type="AlphaFoldDB" id="A0AAD7LWY5"/>
<feature type="compositionally biased region" description="Basic and acidic residues" evidence="4">
    <location>
        <begin position="200"/>
        <end position="212"/>
    </location>
</feature>
<protein>
    <submittedName>
        <fullName evidence="6">Homeodomain-like protein with RING/FYVE/PHD-type zinc finger domain</fullName>
    </submittedName>
</protein>
<dbReference type="SUPFAM" id="SSF57903">
    <property type="entry name" value="FYVE/PHD zinc finger"/>
    <property type="match status" value="1"/>
</dbReference>
<dbReference type="GO" id="GO:0008270">
    <property type="term" value="F:zinc ion binding"/>
    <property type="evidence" value="ECO:0007669"/>
    <property type="project" value="UniProtKB-KW"/>
</dbReference>
<evidence type="ECO:0000313" key="6">
    <source>
        <dbReference type="EMBL" id="KAJ7964645.1"/>
    </source>
</evidence>
<keyword evidence="1" id="KW-0479">Metal-binding</keyword>
<evidence type="ECO:0000256" key="4">
    <source>
        <dbReference type="SAM" id="MobiDB-lite"/>
    </source>
</evidence>
<comment type="caution">
    <text evidence="6">The sequence shown here is derived from an EMBL/GenBank/DDBJ whole genome shotgun (WGS) entry which is preliminary data.</text>
</comment>
<dbReference type="PROSITE" id="PS01359">
    <property type="entry name" value="ZF_PHD_1"/>
    <property type="match status" value="1"/>
</dbReference>
<keyword evidence="7" id="KW-1185">Reference proteome</keyword>
<evidence type="ECO:0000256" key="3">
    <source>
        <dbReference type="ARBA" id="ARBA00022833"/>
    </source>
</evidence>
<dbReference type="GO" id="GO:0003677">
    <property type="term" value="F:DNA binding"/>
    <property type="evidence" value="ECO:0007669"/>
    <property type="project" value="UniProtKB-KW"/>
</dbReference>
<dbReference type="Proteomes" id="UP001163823">
    <property type="component" value="Chromosome 6"/>
</dbReference>
<dbReference type="PANTHER" id="PTHR47863">
    <property type="entry name" value="RING/FYVE/PHD ZINC FINGER SUPERFAMILY PROTEIN"/>
    <property type="match status" value="1"/>
</dbReference>
<keyword evidence="6" id="KW-0371">Homeobox</keyword>
<dbReference type="InterPro" id="IPR011011">
    <property type="entry name" value="Znf_FYVE_PHD"/>
</dbReference>
<dbReference type="PANTHER" id="PTHR47863:SF5">
    <property type="entry name" value="HOMEODOMAIN-LIKE PROTEIN WITH RING_FYVE_PHD-TYPE ZINC FINGER DOMAIN-CONTAINING PROTEIN-RELATED"/>
    <property type="match status" value="1"/>
</dbReference>
<evidence type="ECO:0000256" key="2">
    <source>
        <dbReference type="ARBA" id="ARBA00022771"/>
    </source>
</evidence>
<name>A0AAD7LWY5_QUISA</name>
<dbReference type="Gene3D" id="3.30.40.10">
    <property type="entry name" value="Zinc/RING finger domain, C3HC4 (zinc finger)"/>
    <property type="match status" value="1"/>
</dbReference>
<dbReference type="Gene3D" id="1.10.246.220">
    <property type="match status" value="1"/>
</dbReference>
<dbReference type="SUPFAM" id="SSF46689">
    <property type="entry name" value="Homeodomain-like"/>
    <property type="match status" value="1"/>
</dbReference>
<accession>A0AAD7LWY5</accession>
<dbReference type="InterPro" id="IPR001005">
    <property type="entry name" value="SANT/Myb"/>
</dbReference>
<feature type="compositionally biased region" description="Basic residues" evidence="4">
    <location>
        <begin position="419"/>
        <end position="434"/>
    </location>
</feature>
<keyword evidence="3" id="KW-0862">Zinc</keyword>
<dbReference type="CDD" id="cd11660">
    <property type="entry name" value="SANT_TRF"/>
    <property type="match status" value="1"/>
</dbReference>
<feature type="region of interest" description="Disordered" evidence="4">
    <location>
        <begin position="409"/>
        <end position="441"/>
    </location>
</feature>
<proteinExistence type="predicted"/>
<keyword evidence="2" id="KW-0863">Zinc-finger</keyword>
<feature type="region of interest" description="Disordered" evidence="4">
    <location>
        <begin position="196"/>
        <end position="269"/>
    </location>
</feature>
<dbReference type="EMBL" id="JARAOO010000006">
    <property type="protein sequence ID" value="KAJ7964645.1"/>
    <property type="molecule type" value="Genomic_DNA"/>
</dbReference>
<reference evidence="6" key="1">
    <citation type="journal article" date="2023" name="Science">
        <title>Elucidation of the pathway for biosynthesis of saponin adjuvants from the soapbark tree.</title>
        <authorList>
            <person name="Reed J."/>
            <person name="Orme A."/>
            <person name="El-Demerdash A."/>
            <person name="Owen C."/>
            <person name="Martin L.B.B."/>
            <person name="Misra R.C."/>
            <person name="Kikuchi S."/>
            <person name="Rejzek M."/>
            <person name="Martin A.C."/>
            <person name="Harkess A."/>
            <person name="Leebens-Mack J."/>
            <person name="Louveau T."/>
            <person name="Stephenson M.J."/>
            <person name="Osbourn A."/>
        </authorList>
    </citation>
    <scope>NUCLEOTIDE SEQUENCE</scope>
    <source>
        <strain evidence="6">S10</strain>
    </source>
</reference>
<sequence length="617" mass="69413">MPYLLLCEDTRKLQSAMRRKAQGGARRRFTQKDSTKLSNITTRTIPSLHDQDEDNAAGTDKLDGIVHETNERDDEIQDSAATDSNDNMAPCAEKHCNRSPEDNLGHDYTFIDLLDKEICIGCNEGGKVLVCSENGCPVTFHERCLCCEPKFDTMGNFYCPYCWYKRAVAETQKLREKAMIAKKSLAKFLDIDVGTGGKPRQKDWRAMSREPKMSSLKGHGSFLDESNRHGFDGVGPQSSQIDVGPAKEKDSNEKTHGDRHRLVVGNEGHPSTSVNIASDCSHCTAEGAAVDVETVQDFSTRDKCDGPKISEPHHSQFVEEKERIKADDQGVNDENVHETTVENPLEAGTLTSEHLVEDKEINGAAALSEGTHVSIDVLEVSQDHTEYEEQMPLKAGKVPANANCCNEAAKSDAEDLPARKRSFKQRSRRRKHPQKRDLVRKLTSLNNETREKSVCDQNEDVTTFKMSGHSHVSPKQVRKLTLLNAKRKRLNWTEGEEDMLKEGVFKFSIGNQKIPWRKILEFGCNVFDVTRTPVDLKDKWRNITAKEFSQLKGQALNIGAYTTCKLNVETDSTTIVVLIQNSVDTDFHSYDRCSEFLRNFLRQQLERNGLLTAFAKN</sequence>
<keyword evidence="6" id="KW-0238">DNA-binding</keyword>
<feature type="compositionally biased region" description="Basic and acidic residues" evidence="4">
    <location>
        <begin position="409"/>
        <end position="418"/>
    </location>
</feature>
<feature type="domain" description="Myb-like" evidence="5">
    <location>
        <begin position="484"/>
        <end position="544"/>
    </location>
</feature>
<dbReference type="InterPro" id="IPR019786">
    <property type="entry name" value="Zinc_finger_PHD-type_CS"/>
</dbReference>
<dbReference type="InterPro" id="IPR009057">
    <property type="entry name" value="Homeodomain-like_sf"/>
</dbReference>
<gene>
    <name evidence="6" type="ORF">O6P43_014426</name>
</gene>
<dbReference type="KEGG" id="qsa:O6P43_014426"/>
<dbReference type="PROSITE" id="PS50090">
    <property type="entry name" value="MYB_LIKE"/>
    <property type="match status" value="1"/>
</dbReference>